<dbReference type="SUPFAM" id="SSF56801">
    <property type="entry name" value="Acetyl-CoA synthetase-like"/>
    <property type="match status" value="1"/>
</dbReference>
<feature type="region of interest" description="Disordered" evidence="1">
    <location>
        <begin position="96"/>
        <end position="121"/>
    </location>
</feature>
<feature type="compositionally biased region" description="Basic residues" evidence="1">
    <location>
        <begin position="105"/>
        <end position="121"/>
    </location>
</feature>
<dbReference type="PANTHER" id="PTHR43767:SF1">
    <property type="entry name" value="NONRIBOSOMAL PEPTIDE SYNTHASE PES1 (EUROFUNG)-RELATED"/>
    <property type="match status" value="1"/>
</dbReference>
<protein>
    <submittedName>
        <fullName evidence="3">AMP-binding protein</fullName>
    </submittedName>
</protein>
<dbReference type="PANTHER" id="PTHR43767">
    <property type="entry name" value="LONG-CHAIN-FATTY-ACID--COA LIGASE"/>
    <property type="match status" value="1"/>
</dbReference>
<dbReference type="InterPro" id="IPR042099">
    <property type="entry name" value="ANL_N_sf"/>
</dbReference>
<gene>
    <name evidence="3" type="ORF">WKI68_19625</name>
</gene>
<evidence type="ECO:0000259" key="2">
    <source>
        <dbReference type="Pfam" id="PF00501"/>
    </source>
</evidence>
<comment type="caution">
    <text evidence="3">The sequence shown here is derived from an EMBL/GenBank/DDBJ whole genome shotgun (WGS) entry which is preliminary data.</text>
</comment>
<dbReference type="InterPro" id="IPR000873">
    <property type="entry name" value="AMP-dep_synth/lig_dom"/>
</dbReference>
<evidence type="ECO:0000313" key="4">
    <source>
        <dbReference type="Proteomes" id="UP001382904"/>
    </source>
</evidence>
<dbReference type="Proteomes" id="UP001382904">
    <property type="component" value="Unassembled WGS sequence"/>
</dbReference>
<dbReference type="Gene3D" id="3.40.50.12780">
    <property type="entry name" value="N-terminal domain of ligase-like"/>
    <property type="match status" value="1"/>
</dbReference>
<organism evidence="3 4">
    <name type="scientific">Streptomyces caledonius</name>
    <dbReference type="NCBI Taxonomy" id="3134107"/>
    <lineage>
        <taxon>Bacteria</taxon>
        <taxon>Bacillati</taxon>
        <taxon>Actinomycetota</taxon>
        <taxon>Actinomycetes</taxon>
        <taxon>Kitasatosporales</taxon>
        <taxon>Streptomycetaceae</taxon>
        <taxon>Streptomyces</taxon>
    </lineage>
</organism>
<evidence type="ECO:0000313" key="3">
    <source>
        <dbReference type="EMBL" id="MEJ8642997.1"/>
    </source>
</evidence>
<dbReference type="Pfam" id="PF00501">
    <property type="entry name" value="AMP-binding"/>
    <property type="match status" value="1"/>
</dbReference>
<accession>A0ABU8U552</accession>
<name>A0ABU8U552_9ACTN</name>
<sequence length="137" mass="15126">MDGRPSTLAVFTQWTEERYGPETALRFRSPDGGWQTRTYGELGAEARAVGRALLGLGVAAGERVAVVAETRPQWTYTHFGVLAAGAVLVPVYPTAGRRSSPGSCRTRRRWSRSATTRGRRRGSRRCGPDCPRCVRWC</sequence>
<evidence type="ECO:0000256" key="1">
    <source>
        <dbReference type="SAM" id="MobiDB-lite"/>
    </source>
</evidence>
<proteinExistence type="predicted"/>
<keyword evidence="4" id="KW-1185">Reference proteome</keyword>
<reference evidence="3 4" key="1">
    <citation type="submission" date="2024-03" db="EMBL/GenBank/DDBJ databases">
        <title>Novel Streptomyces species of biotechnological and ecological value are a feature of Machair soil.</title>
        <authorList>
            <person name="Prole J.R."/>
            <person name="Goodfellow M."/>
            <person name="Allenby N."/>
            <person name="Ward A.C."/>
        </authorList>
    </citation>
    <scope>NUCLEOTIDE SEQUENCE [LARGE SCALE GENOMIC DNA]</scope>
    <source>
        <strain evidence="3 4">MS1.HAVA.3</strain>
    </source>
</reference>
<dbReference type="InterPro" id="IPR050237">
    <property type="entry name" value="ATP-dep_AMP-bd_enzyme"/>
</dbReference>
<feature type="domain" description="AMP-dependent synthetase/ligase" evidence="2">
    <location>
        <begin position="15"/>
        <end position="96"/>
    </location>
</feature>
<dbReference type="EMBL" id="JBBKAM010000002">
    <property type="protein sequence ID" value="MEJ8642997.1"/>
    <property type="molecule type" value="Genomic_DNA"/>
</dbReference>